<evidence type="ECO:0000313" key="2">
    <source>
        <dbReference type="Proteomes" id="UP001499987"/>
    </source>
</evidence>
<sequence>MHLKLDGVTPVPRMMLISEFLLHADFRVVLDRAVFVAAGDRLAHEDGDLAVTRPCGEQRRHPTRDSHWICR</sequence>
<name>A0ABP4EC16_9ACTN</name>
<accession>A0ABP4EC16</accession>
<proteinExistence type="predicted"/>
<keyword evidence="2" id="KW-1185">Reference proteome</keyword>
<dbReference type="Proteomes" id="UP001499987">
    <property type="component" value="Unassembled WGS sequence"/>
</dbReference>
<protein>
    <submittedName>
        <fullName evidence="1">Uncharacterized protein</fullName>
    </submittedName>
</protein>
<evidence type="ECO:0000313" key="1">
    <source>
        <dbReference type="EMBL" id="GAA1097929.1"/>
    </source>
</evidence>
<comment type="caution">
    <text evidence="1">The sequence shown here is derived from an EMBL/GenBank/DDBJ whole genome shotgun (WGS) entry which is preliminary data.</text>
</comment>
<organism evidence="1 2">
    <name type="scientific">Kitasatospora arboriphila</name>
    <dbReference type="NCBI Taxonomy" id="258052"/>
    <lineage>
        <taxon>Bacteria</taxon>
        <taxon>Bacillati</taxon>
        <taxon>Actinomycetota</taxon>
        <taxon>Actinomycetes</taxon>
        <taxon>Kitasatosporales</taxon>
        <taxon>Streptomycetaceae</taxon>
        <taxon>Kitasatospora</taxon>
    </lineage>
</organism>
<dbReference type="RefSeq" id="WP_344625542.1">
    <property type="nucleotide sequence ID" value="NZ_BAAALD010000046.1"/>
</dbReference>
<dbReference type="EMBL" id="BAAALD010000046">
    <property type="protein sequence ID" value="GAA1097929.1"/>
    <property type="molecule type" value="Genomic_DNA"/>
</dbReference>
<reference evidence="2" key="1">
    <citation type="journal article" date="2019" name="Int. J. Syst. Evol. Microbiol.">
        <title>The Global Catalogue of Microorganisms (GCM) 10K type strain sequencing project: providing services to taxonomists for standard genome sequencing and annotation.</title>
        <authorList>
            <consortium name="The Broad Institute Genomics Platform"/>
            <consortium name="The Broad Institute Genome Sequencing Center for Infectious Disease"/>
            <person name="Wu L."/>
            <person name="Ma J."/>
        </authorList>
    </citation>
    <scope>NUCLEOTIDE SEQUENCE [LARGE SCALE GENOMIC DNA]</scope>
    <source>
        <strain evidence="2">JCM 13002</strain>
    </source>
</reference>
<gene>
    <name evidence="1" type="ORF">GCM10009663_46030</name>
</gene>